<feature type="chain" id="PRO_5010142935" evidence="2">
    <location>
        <begin position="45"/>
        <end position="272"/>
    </location>
</feature>
<protein>
    <submittedName>
        <fullName evidence="3">Extensin class 1-like</fullName>
    </submittedName>
</protein>
<reference evidence="5" key="4">
    <citation type="journal article" date="2008" name="Nucleic Acids Res.">
        <title>The rice annotation project database (RAP-DB): 2008 update.</title>
        <authorList>
            <consortium name="The rice annotation project (RAP)"/>
        </authorList>
    </citation>
    <scope>GENOME REANNOTATION</scope>
    <source>
        <strain evidence="5">cv. Nipponbare</strain>
    </source>
</reference>
<name>Q6Z8B3_ORYSJ</name>
<feature type="compositionally biased region" description="Basic and acidic residues" evidence="1">
    <location>
        <begin position="257"/>
        <end position="272"/>
    </location>
</feature>
<evidence type="ECO:0000256" key="1">
    <source>
        <dbReference type="SAM" id="MobiDB-lite"/>
    </source>
</evidence>
<reference evidence="5" key="3">
    <citation type="journal article" date="2005" name="Nature">
        <title>The map-based sequence of the rice genome.</title>
        <authorList>
            <consortium name="International rice genome sequencing project (IRGSP)"/>
            <person name="Matsumoto T."/>
            <person name="Wu J."/>
            <person name="Kanamori H."/>
            <person name="Katayose Y."/>
            <person name="Fujisawa M."/>
            <person name="Namiki N."/>
            <person name="Mizuno H."/>
            <person name="Yamamoto K."/>
            <person name="Antonio B.A."/>
            <person name="Baba T."/>
            <person name="Sakata K."/>
            <person name="Nagamura Y."/>
            <person name="Aoki H."/>
            <person name="Arikawa K."/>
            <person name="Arita K."/>
            <person name="Bito T."/>
            <person name="Chiden Y."/>
            <person name="Fujitsuka N."/>
            <person name="Fukunaka R."/>
            <person name="Hamada M."/>
            <person name="Harada C."/>
            <person name="Hayashi A."/>
            <person name="Hijishita S."/>
            <person name="Honda M."/>
            <person name="Hosokawa S."/>
            <person name="Ichikawa Y."/>
            <person name="Idonuma A."/>
            <person name="Iijima M."/>
            <person name="Ikeda M."/>
            <person name="Ikeno M."/>
            <person name="Ito K."/>
            <person name="Ito S."/>
            <person name="Ito T."/>
            <person name="Ito Y."/>
            <person name="Ito Y."/>
            <person name="Iwabuchi A."/>
            <person name="Kamiya K."/>
            <person name="Karasawa W."/>
            <person name="Kurita K."/>
            <person name="Katagiri S."/>
            <person name="Kikuta A."/>
            <person name="Kobayashi H."/>
            <person name="Kobayashi N."/>
            <person name="Machita K."/>
            <person name="Maehara T."/>
            <person name="Masukawa M."/>
            <person name="Mizubayashi T."/>
            <person name="Mukai Y."/>
            <person name="Nagasaki H."/>
            <person name="Nagata Y."/>
            <person name="Naito S."/>
            <person name="Nakashima M."/>
            <person name="Nakama Y."/>
            <person name="Nakamichi Y."/>
            <person name="Nakamura M."/>
            <person name="Meguro A."/>
            <person name="Negishi M."/>
            <person name="Ohta I."/>
            <person name="Ohta T."/>
            <person name="Okamoto M."/>
            <person name="Ono N."/>
            <person name="Saji S."/>
            <person name="Sakaguchi M."/>
            <person name="Sakai K."/>
            <person name="Shibata M."/>
            <person name="Shimokawa T."/>
            <person name="Song J."/>
            <person name="Takazaki Y."/>
            <person name="Terasawa K."/>
            <person name="Tsugane M."/>
            <person name="Tsuji K."/>
            <person name="Ueda S."/>
            <person name="Waki K."/>
            <person name="Yamagata H."/>
            <person name="Yamamoto M."/>
            <person name="Yamamoto S."/>
            <person name="Yamane H."/>
            <person name="Yoshiki S."/>
            <person name="Yoshihara R."/>
            <person name="Yukawa K."/>
            <person name="Zhong H."/>
            <person name="Yano M."/>
            <person name="Yuan Q."/>
            <person name="Ouyang S."/>
            <person name="Liu J."/>
            <person name="Jones K.M."/>
            <person name="Gansberger K."/>
            <person name="Moffat K."/>
            <person name="Hill J."/>
            <person name="Bera J."/>
            <person name="Fadrosh D."/>
            <person name="Jin S."/>
            <person name="Johri S."/>
            <person name="Kim M."/>
            <person name="Overton L."/>
            <person name="Reardon M."/>
            <person name="Tsitrin T."/>
            <person name="Vuong H."/>
            <person name="Weaver B."/>
            <person name="Ciecko A."/>
            <person name="Tallon L."/>
            <person name="Jackson J."/>
            <person name="Pai G."/>
            <person name="Aken S.V."/>
            <person name="Utterback T."/>
            <person name="Reidmuller S."/>
            <person name="Feldblyum T."/>
            <person name="Hsiao J."/>
            <person name="Zismann V."/>
            <person name="Iobst S."/>
            <person name="de Vazeille A.R."/>
            <person name="Buell C.R."/>
            <person name="Ying K."/>
            <person name="Li Y."/>
            <person name="Lu T."/>
            <person name="Huang Y."/>
            <person name="Zhao Q."/>
            <person name="Feng Q."/>
            <person name="Zhang L."/>
            <person name="Zhu J."/>
            <person name="Weng Q."/>
            <person name="Mu J."/>
            <person name="Lu Y."/>
            <person name="Fan D."/>
            <person name="Liu Y."/>
            <person name="Guan J."/>
            <person name="Zhang Y."/>
            <person name="Yu S."/>
            <person name="Liu X."/>
            <person name="Zhang Y."/>
            <person name="Hong G."/>
            <person name="Han B."/>
            <person name="Choisne N."/>
            <person name="Demange N."/>
            <person name="Orjeda G."/>
            <person name="Samain S."/>
            <person name="Cattolico L."/>
            <person name="Pelletier E."/>
            <person name="Couloux A."/>
            <person name="Segurens B."/>
            <person name="Wincker P."/>
            <person name="D'Hont A."/>
            <person name="Scarpelli C."/>
            <person name="Weissenbach J."/>
            <person name="Salanoubat M."/>
            <person name="Quetier F."/>
            <person name="Yu Y."/>
            <person name="Kim H.R."/>
            <person name="Rambo T."/>
            <person name="Currie J."/>
            <person name="Collura K."/>
            <person name="Luo M."/>
            <person name="Yang T."/>
            <person name="Ammiraju J.S.S."/>
            <person name="Engler F."/>
            <person name="Soderlund C."/>
            <person name="Wing R.A."/>
            <person name="Palmer L.E."/>
            <person name="de la Bastide M."/>
            <person name="Spiegel L."/>
            <person name="Nascimento L."/>
            <person name="Zutavern T."/>
            <person name="O'Shaughnessy A."/>
            <person name="Dike S."/>
            <person name="Dedhia N."/>
            <person name="Preston R."/>
            <person name="Balija V."/>
            <person name="McCombie W.R."/>
            <person name="Chow T."/>
            <person name="Chen H."/>
            <person name="Chung M."/>
            <person name="Chen C."/>
            <person name="Shaw J."/>
            <person name="Wu H."/>
            <person name="Hsiao K."/>
            <person name="Chao Y."/>
            <person name="Chu M."/>
            <person name="Cheng C."/>
            <person name="Hour A."/>
            <person name="Lee P."/>
            <person name="Lin S."/>
            <person name="Lin Y."/>
            <person name="Liou J."/>
            <person name="Liu S."/>
            <person name="Hsing Y."/>
            <person name="Raghuvanshi S."/>
            <person name="Mohanty A."/>
            <person name="Bharti A.K."/>
            <person name="Gaur A."/>
            <person name="Gupta V."/>
            <person name="Kumar D."/>
            <person name="Ravi V."/>
            <person name="Vij S."/>
            <person name="Kapur A."/>
            <person name="Khurana P."/>
            <person name="Khurana P."/>
            <person name="Khurana J.P."/>
            <person name="Tyagi A.K."/>
            <person name="Gaikwad K."/>
            <person name="Singh A."/>
            <person name="Dalal V."/>
            <person name="Srivastava S."/>
            <person name="Dixit A."/>
            <person name="Pal A.K."/>
            <person name="Ghazi I.A."/>
            <person name="Yadav M."/>
            <person name="Pandit A."/>
            <person name="Bhargava A."/>
            <person name="Sureshbabu K."/>
            <person name="Batra K."/>
            <person name="Sharma T.R."/>
            <person name="Mohapatra T."/>
            <person name="Singh N.K."/>
            <person name="Messing J."/>
            <person name="Nelson A.B."/>
            <person name="Fuks G."/>
            <person name="Kavchok S."/>
            <person name="Keizer G."/>
            <person name="Linton E."/>
            <person name="Llaca V."/>
            <person name="Song R."/>
            <person name="Tanyolac B."/>
            <person name="Young S."/>
            <person name="Ho-Il K."/>
            <person name="Hahn J.H."/>
            <person name="Sangsakoo G."/>
            <person name="Vanavichit A."/>
            <person name="de Mattos Luiz.A.T."/>
            <person name="Zimmer P.D."/>
            <person name="Malone G."/>
            <person name="Dellagostin O."/>
            <person name="de Oliveira A.C."/>
            <person name="Bevan M."/>
            <person name="Bancroft I."/>
            <person name="Minx P."/>
            <person name="Cordum H."/>
            <person name="Wilson R."/>
            <person name="Cheng Z."/>
            <person name="Jin W."/>
            <person name="Jiang J."/>
            <person name="Leong S.A."/>
            <person name="Iwama H."/>
            <person name="Gojobori T."/>
            <person name="Itoh T."/>
            <person name="Niimura Y."/>
            <person name="Fujii Y."/>
            <person name="Habara T."/>
            <person name="Sakai H."/>
            <person name="Sato Y."/>
            <person name="Wilson G."/>
            <person name="Kumar K."/>
            <person name="McCouch S."/>
            <person name="Juretic N."/>
            <person name="Hoen D."/>
            <person name="Wright S."/>
            <person name="Bruskiewich R."/>
            <person name="Bureau T."/>
            <person name="Miyao A."/>
            <person name="Hirochika H."/>
            <person name="Nishikawa T."/>
            <person name="Kadowaki K."/>
            <person name="Sugiura M."/>
            <person name="Burr B."/>
            <person name="Sasaki T."/>
        </authorList>
    </citation>
    <scope>NUCLEOTIDE SEQUENCE [LARGE SCALE GENOMIC DNA]</scope>
    <source>
        <strain evidence="5">cv. Nipponbare</strain>
    </source>
</reference>
<evidence type="ECO:0000313" key="3">
    <source>
        <dbReference type="EMBL" id="BAD17067.1"/>
    </source>
</evidence>
<sequence>MATKLTEAETATTMLFPATAGASAGVSSLHGAILALALAGLGTAADESAGDEARDIGGAIVIGGSGGLGEQALAHVPSARIPPPPPPPYIHKLTPARIRLPSARIPPPPSPPGPYLHKLMPAWIRLPSERIPPPPSLRRRRPPPPSPRADSDAAGAASAARPSSPPFAGTGLRLPPRAPMQTPPPPPGPAPLPPCAACWPPPPSPLRASTPPPPGPAPLPPFAACCRRRRKSLAEERDMETQRHVDRARDGYGFLKGQDDVPDGKADEMGSM</sequence>
<gene>
    <name evidence="3" type="ORF">P0470A03.23</name>
    <name evidence="4" type="ORF">P0495C02.1</name>
</gene>
<dbReference type="EMBL" id="AP005003">
    <property type="protein sequence ID" value="BAD25641.1"/>
    <property type="molecule type" value="Genomic_DNA"/>
</dbReference>
<organism evidence="3 5">
    <name type="scientific">Oryza sativa subsp. japonica</name>
    <name type="common">Rice</name>
    <dbReference type="NCBI Taxonomy" id="39947"/>
    <lineage>
        <taxon>Eukaryota</taxon>
        <taxon>Viridiplantae</taxon>
        <taxon>Streptophyta</taxon>
        <taxon>Embryophyta</taxon>
        <taxon>Tracheophyta</taxon>
        <taxon>Spermatophyta</taxon>
        <taxon>Magnoliopsida</taxon>
        <taxon>Liliopsida</taxon>
        <taxon>Poales</taxon>
        <taxon>Poaceae</taxon>
        <taxon>BOP clade</taxon>
        <taxon>Oryzoideae</taxon>
        <taxon>Oryzeae</taxon>
        <taxon>Oryzinae</taxon>
        <taxon>Oryza</taxon>
        <taxon>Oryza sativa</taxon>
    </lineage>
</organism>
<dbReference type="Proteomes" id="UP000000763">
    <property type="component" value="Chromosome 2"/>
</dbReference>
<feature type="signal peptide" evidence="2">
    <location>
        <begin position="1"/>
        <end position="44"/>
    </location>
</feature>
<proteinExistence type="predicted"/>
<feature type="compositionally biased region" description="Pro residues" evidence="1">
    <location>
        <begin position="176"/>
        <end position="221"/>
    </location>
</feature>
<feature type="region of interest" description="Disordered" evidence="1">
    <location>
        <begin position="127"/>
        <end position="272"/>
    </location>
</feature>
<reference evidence="4" key="2">
    <citation type="submission" date="2002-03" db="EMBL/GenBank/DDBJ databases">
        <title>Oryza sativa nipponbare(GA3) genomic DNA, chromosome 2, PAC clone:P0495C02.</title>
        <authorList>
            <person name="Sasaki T."/>
            <person name="Matsumoto T."/>
            <person name="Yamamoto K."/>
        </authorList>
    </citation>
    <scope>NUCLEOTIDE SEQUENCE</scope>
</reference>
<reference evidence="3" key="1">
    <citation type="submission" date="2002-02" db="EMBL/GenBank/DDBJ databases">
        <title>Oryza sativa nipponbare(GA3) genomic DNA, chromosome 2, PAC clone:P0470A03.</title>
        <authorList>
            <person name="Sasaki T."/>
            <person name="Matsumoto T."/>
            <person name="Yamamoto K."/>
        </authorList>
    </citation>
    <scope>NUCLEOTIDE SEQUENCE</scope>
</reference>
<keyword evidence="2" id="KW-0732">Signal</keyword>
<accession>Q6Z8B3</accession>
<feature type="compositionally biased region" description="Basic and acidic residues" evidence="1">
    <location>
        <begin position="232"/>
        <end position="250"/>
    </location>
</feature>
<dbReference type="EMBL" id="AP004779">
    <property type="protein sequence ID" value="BAD17067.1"/>
    <property type="molecule type" value="Genomic_DNA"/>
</dbReference>
<feature type="compositionally biased region" description="Low complexity" evidence="1">
    <location>
        <begin position="152"/>
        <end position="162"/>
    </location>
</feature>
<evidence type="ECO:0000256" key="2">
    <source>
        <dbReference type="SAM" id="SignalP"/>
    </source>
</evidence>
<evidence type="ECO:0000313" key="4">
    <source>
        <dbReference type="EMBL" id="BAD25641.1"/>
    </source>
</evidence>
<dbReference type="AlphaFoldDB" id="Q6Z8B3"/>
<evidence type="ECO:0000313" key="5">
    <source>
        <dbReference type="Proteomes" id="UP000000763"/>
    </source>
</evidence>